<evidence type="ECO:0000256" key="8">
    <source>
        <dbReference type="ARBA" id="ARBA00023315"/>
    </source>
</evidence>
<keyword evidence="5 10" id="KW-0472">Membrane</keyword>
<evidence type="ECO:0000256" key="5">
    <source>
        <dbReference type="ARBA" id="ARBA00023136"/>
    </source>
</evidence>
<evidence type="ECO:0000313" key="13">
    <source>
        <dbReference type="Proteomes" id="UP000094527"/>
    </source>
</evidence>
<dbReference type="Proteomes" id="UP000094527">
    <property type="component" value="Unassembled WGS sequence"/>
</dbReference>
<dbReference type="InterPro" id="IPR039859">
    <property type="entry name" value="PFA4/ZDH16/20/ERF2-like"/>
</dbReference>
<organism evidence="12 13">
    <name type="scientific">Orchesella cincta</name>
    <name type="common">Springtail</name>
    <name type="synonym">Podura cincta</name>
    <dbReference type="NCBI Taxonomy" id="48709"/>
    <lineage>
        <taxon>Eukaryota</taxon>
        <taxon>Metazoa</taxon>
        <taxon>Ecdysozoa</taxon>
        <taxon>Arthropoda</taxon>
        <taxon>Hexapoda</taxon>
        <taxon>Collembola</taxon>
        <taxon>Entomobryomorpha</taxon>
        <taxon>Entomobryoidea</taxon>
        <taxon>Orchesellidae</taxon>
        <taxon>Orchesellinae</taxon>
        <taxon>Orchesella</taxon>
    </lineage>
</organism>
<feature type="transmembrane region" description="Helical" evidence="10">
    <location>
        <begin position="206"/>
        <end position="226"/>
    </location>
</feature>
<dbReference type="GO" id="GO:0005783">
    <property type="term" value="C:endoplasmic reticulum"/>
    <property type="evidence" value="ECO:0007669"/>
    <property type="project" value="TreeGrafter"/>
</dbReference>
<dbReference type="GO" id="GO:0006612">
    <property type="term" value="P:protein targeting to membrane"/>
    <property type="evidence" value="ECO:0007669"/>
    <property type="project" value="TreeGrafter"/>
</dbReference>
<protein>
    <recommendedName>
        <fullName evidence="10">Palmitoyltransferase</fullName>
        <ecNumber evidence="10">2.3.1.225</ecNumber>
    </recommendedName>
</protein>
<feature type="transmembrane region" description="Helical" evidence="10">
    <location>
        <begin position="66"/>
        <end position="87"/>
    </location>
</feature>
<gene>
    <name evidence="12" type="ORF">Ocin01_02782</name>
</gene>
<evidence type="ECO:0000256" key="2">
    <source>
        <dbReference type="ARBA" id="ARBA00022679"/>
    </source>
</evidence>
<feature type="transmembrane region" description="Helical" evidence="10">
    <location>
        <begin position="93"/>
        <end position="112"/>
    </location>
</feature>
<dbReference type="STRING" id="48709.A0A1D2NFP9"/>
<evidence type="ECO:0000256" key="10">
    <source>
        <dbReference type="RuleBase" id="RU079119"/>
    </source>
</evidence>
<evidence type="ECO:0000313" key="12">
    <source>
        <dbReference type="EMBL" id="ODN03915.1"/>
    </source>
</evidence>
<accession>A0A1D2NFP9</accession>
<comment type="subcellular location">
    <subcellularLocation>
        <location evidence="1">Endomembrane system</location>
        <topology evidence="1">Multi-pass membrane protein</topology>
    </subcellularLocation>
</comment>
<keyword evidence="7" id="KW-0449">Lipoprotein</keyword>
<evidence type="ECO:0000256" key="1">
    <source>
        <dbReference type="ARBA" id="ARBA00004127"/>
    </source>
</evidence>
<name>A0A1D2NFP9_ORCCI</name>
<dbReference type="OrthoDB" id="5835618at2759"/>
<evidence type="ECO:0000256" key="4">
    <source>
        <dbReference type="ARBA" id="ARBA00022989"/>
    </source>
</evidence>
<reference evidence="12 13" key="1">
    <citation type="journal article" date="2016" name="Genome Biol. Evol.">
        <title>Gene Family Evolution Reflects Adaptation to Soil Environmental Stressors in the Genome of the Collembolan Orchesella cincta.</title>
        <authorList>
            <person name="Faddeeva-Vakhrusheva A."/>
            <person name="Derks M.F."/>
            <person name="Anvar S.Y."/>
            <person name="Agamennone V."/>
            <person name="Suring W."/>
            <person name="Smit S."/>
            <person name="van Straalen N.M."/>
            <person name="Roelofs D."/>
        </authorList>
    </citation>
    <scope>NUCLEOTIDE SEQUENCE [LARGE SCALE GENOMIC DNA]</scope>
    <source>
        <tissue evidence="12">Mixed pool</tissue>
    </source>
</reference>
<proteinExistence type="inferred from homology"/>
<dbReference type="GO" id="GO:0005794">
    <property type="term" value="C:Golgi apparatus"/>
    <property type="evidence" value="ECO:0007669"/>
    <property type="project" value="TreeGrafter"/>
</dbReference>
<evidence type="ECO:0000256" key="6">
    <source>
        <dbReference type="ARBA" id="ARBA00023139"/>
    </source>
</evidence>
<evidence type="ECO:0000259" key="11">
    <source>
        <dbReference type="Pfam" id="PF01529"/>
    </source>
</evidence>
<keyword evidence="4 10" id="KW-1133">Transmembrane helix</keyword>
<evidence type="ECO:0000256" key="9">
    <source>
        <dbReference type="ARBA" id="ARBA00048048"/>
    </source>
</evidence>
<keyword evidence="2 10" id="KW-0808">Transferase</keyword>
<dbReference type="PANTHER" id="PTHR22883">
    <property type="entry name" value="ZINC FINGER DHHC DOMAIN CONTAINING PROTEIN"/>
    <property type="match status" value="1"/>
</dbReference>
<dbReference type="PROSITE" id="PS50216">
    <property type="entry name" value="DHHC"/>
    <property type="match status" value="1"/>
</dbReference>
<evidence type="ECO:0000256" key="7">
    <source>
        <dbReference type="ARBA" id="ARBA00023288"/>
    </source>
</evidence>
<dbReference type="AlphaFoldDB" id="A0A1D2NFP9"/>
<comment type="domain">
    <text evidence="10">The DHHC domain is required for palmitoyltransferase activity.</text>
</comment>
<dbReference type="EMBL" id="LJIJ01000060">
    <property type="protein sequence ID" value="ODN03915.1"/>
    <property type="molecule type" value="Genomic_DNA"/>
</dbReference>
<dbReference type="EC" id="2.3.1.225" evidence="10"/>
<comment type="caution">
    <text evidence="12">The sequence shown here is derived from an EMBL/GenBank/DDBJ whole genome shotgun (WGS) entry which is preliminary data.</text>
</comment>
<feature type="domain" description="Palmitoyltransferase DHHC" evidence="11">
    <location>
        <begin position="159"/>
        <end position="286"/>
    </location>
</feature>
<dbReference type="Pfam" id="PF01529">
    <property type="entry name" value="DHHC"/>
    <property type="match status" value="1"/>
</dbReference>
<dbReference type="PANTHER" id="PTHR22883:SF43">
    <property type="entry name" value="PALMITOYLTRANSFERASE APP"/>
    <property type="match status" value="1"/>
</dbReference>
<evidence type="ECO:0000256" key="3">
    <source>
        <dbReference type="ARBA" id="ARBA00022692"/>
    </source>
</evidence>
<comment type="similarity">
    <text evidence="10">Belongs to the DHHC palmitoyltransferase family.</text>
</comment>
<keyword evidence="8 10" id="KW-0012">Acyltransferase</keyword>
<sequence>MENSDDGYSTSTYDYPRNYPVVCKSRLKREALQLLLKDFKRRNDWHSHGKLKKVCGGCILASPVNLWWWMAEIFILVTVAMLTYKFILIDWALVIPAIVIAAVQWLAFYRTCMRDPGVQPRPPFSESFKNAIKASKKWSQNLVPTSIIEHPNGRTEVFQYCWKCHHFRNCDTTHCGTCDCCMIQHDHHCPVFGGCVAKHNLSSFHAMIVTIIAFWLYAFGYCAFQITSSSVKQGKPSAEEQKEYDAAYFILYLMVGEIAAVLLVPHVITPIVLVCTRNITSTTKRNSQTEIIPESEQIKEMIKFVRENLGQEEEQILLSLLPEEDTITGTTGTKRDTEPLD</sequence>
<keyword evidence="13" id="KW-1185">Reference proteome</keyword>
<keyword evidence="6" id="KW-0564">Palmitate</keyword>
<dbReference type="GO" id="GO:0019706">
    <property type="term" value="F:protein-cysteine S-palmitoyltransferase activity"/>
    <property type="evidence" value="ECO:0007669"/>
    <property type="project" value="UniProtKB-EC"/>
</dbReference>
<keyword evidence="3 10" id="KW-0812">Transmembrane</keyword>
<feature type="transmembrane region" description="Helical" evidence="10">
    <location>
        <begin position="246"/>
        <end position="275"/>
    </location>
</feature>
<comment type="catalytic activity">
    <reaction evidence="9 10">
        <text>L-cysteinyl-[protein] + hexadecanoyl-CoA = S-hexadecanoyl-L-cysteinyl-[protein] + CoA</text>
        <dbReference type="Rhea" id="RHEA:36683"/>
        <dbReference type="Rhea" id="RHEA-COMP:10131"/>
        <dbReference type="Rhea" id="RHEA-COMP:11032"/>
        <dbReference type="ChEBI" id="CHEBI:29950"/>
        <dbReference type="ChEBI" id="CHEBI:57287"/>
        <dbReference type="ChEBI" id="CHEBI:57379"/>
        <dbReference type="ChEBI" id="CHEBI:74151"/>
        <dbReference type="EC" id="2.3.1.225"/>
    </reaction>
</comment>
<dbReference type="InterPro" id="IPR001594">
    <property type="entry name" value="Palmitoyltrfase_DHHC"/>
</dbReference>